<keyword evidence="4" id="KW-1185">Reference proteome</keyword>
<organism evidence="3 4">
    <name type="scientific">Coccomyxa subellipsoidea</name>
    <dbReference type="NCBI Taxonomy" id="248742"/>
    <lineage>
        <taxon>Eukaryota</taxon>
        <taxon>Viridiplantae</taxon>
        <taxon>Chlorophyta</taxon>
        <taxon>core chlorophytes</taxon>
        <taxon>Trebouxiophyceae</taxon>
        <taxon>Trebouxiophyceae incertae sedis</taxon>
        <taxon>Coccomyxaceae</taxon>
        <taxon>Coccomyxa</taxon>
    </lineage>
</organism>
<protein>
    <recommendedName>
        <fullName evidence="2">DC-UbP/UBTD2 N-terminal domain-containing protein</fullName>
    </recommendedName>
</protein>
<evidence type="ECO:0000313" key="3">
    <source>
        <dbReference type="EMBL" id="KAK9905536.1"/>
    </source>
</evidence>
<dbReference type="InterPro" id="IPR038169">
    <property type="entry name" value="DC-UbP/UBTD2_N_sf"/>
</dbReference>
<accession>A0ABR2YHC6</accession>
<evidence type="ECO:0000256" key="1">
    <source>
        <dbReference type="SAM" id="MobiDB-lite"/>
    </source>
</evidence>
<dbReference type="InterPro" id="IPR032752">
    <property type="entry name" value="DC-UbP/UBTD2_N"/>
</dbReference>
<evidence type="ECO:0000313" key="4">
    <source>
        <dbReference type="Proteomes" id="UP001491310"/>
    </source>
</evidence>
<dbReference type="InterPro" id="IPR039869">
    <property type="entry name" value="UBTD1/2"/>
</dbReference>
<dbReference type="EMBL" id="JALJOT010000011">
    <property type="protein sequence ID" value="KAK9905536.1"/>
    <property type="molecule type" value="Genomic_DNA"/>
</dbReference>
<sequence length="147" mass="16530">MDLTCWHHVHTMLFDDLPEHVVRRKRFKRPVWKSEEPCTESDLQAKREEFWDTQPHYGGDRVIWDALKAACETDVQTARVILDSAGVVVASDDMSVCYDERGGKYELPKYVLNAPSNMMTGPKAPNAAPQVELTSSSAAASTRLFSS</sequence>
<name>A0ABR2YHC6_9CHLO</name>
<evidence type="ECO:0000259" key="2">
    <source>
        <dbReference type="Pfam" id="PF16455"/>
    </source>
</evidence>
<reference evidence="3 4" key="1">
    <citation type="journal article" date="2024" name="Nat. Commun.">
        <title>Phylogenomics reveals the evolutionary origins of lichenization in chlorophyte algae.</title>
        <authorList>
            <person name="Puginier C."/>
            <person name="Libourel C."/>
            <person name="Otte J."/>
            <person name="Skaloud P."/>
            <person name="Haon M."/>
            <person name="Grisel S."/>
            <person name="Petersen M."/>
            <person name="Berrin J.G."/>
            <person name="Delaux P.M."/>
            <person name="Dal Grande F."/>
            <person name="Keller J."/>
        </authorList>
    </citation>
    <scope>NUCLEOTIDE SEQUENCE [LARGE SCALE GENOMIC DNA]</scope>
    <source>
        <strain evidence="3 4">SAG 216-7</strain>
    </source>
</reference>
<dbReference type="Gene3D" id="1.20.225.20">
    <property type="entry name" value="Ub domain-containing protein, DC-UbP/UBTD2, N-terminal domain"/>
    <property type="match status" value="1"/>
</dbReference>
<comment type="caution">
    <text evidence="3">The sequence shown here is derived from an EMBL/GenBank/DDBJ whole genome shotgun (WGS) entry which is preliminary data.</text>
</comment>
<gene>
    <name evidence="3" type="ORF">WJX75_001730</name>
</gene>
<feature type="region of interest" description="Disordered" evidence="1">
    <location>
        <begin position="120"/>
        <end position="147"/>
    </location>
</feature>
<dbReference type="PANTHER" id="PTHR13609">
    <property type="entry name" value="UBIQUITIN DOMAIN CONTAINING 1 PROTEIN-RELATED"/>
    <property type="match status" value="1"/>
</dbReference>
<feature type="domain" description="DC-UbP/UBTD2 N-terminal" evidence="2">
    <location>
        <begin position="28"/>
        <end position="119"/>
    </location>
</feature>
<dbReference type="Proteomes" id="UP001491310">
    <property type="component" value="Unassembled WGS sequence"/>
</dbReference>
<dbReference type="Pfam" id="PF16455">
    <property type="entry name" value="UBD"/>
    <property type="match status" value="1"/>
</dbReference>
<proteinExistence type="predicted"/>